<dbReference type="GeneID" id="71992107"/>
<sequence length="603" mass="67416">MSLLAQDASNIPLHCNICPKRPDFSDVSHLLTHIASKGHLSWYFRTKVKGSTDASSQKVIDDYDEWYEEWDVATLMQERMSQKEKKRASGARRVDTSRRGSGASTASNSARNTPVPSGRGQRQQRLLRHNLHMLDPQLNRHQMADPMSRSGTPHSHFSFDRGMNHPYAPPIGNFAPNGMNISFSGSGSNSPYVKQESMSSFSDNDDDDDDDDDSYVVEPRPRRPAARRRQHNGSGSLGSLMDDDASVDEMPNDETKLKGIRWPGMDIFDSATAEMRRKRNQKKHASVLRSLQATSEVVEPTESVWDTEGILRKERLITGSPASDDSLIEGESEPEPEITEKKRTRRRARPALVDKDVNTGRILRNRGQSHHPPFGRSTRAATVMKIEDEDDDLTFAPTRQRKRTGFSIHRDNSGPDITFDNPPPMNYLTSGFRNPFQQGNQRDNLYRQYQNDMNVPRAHGRQPSWGNVNGTFRPTSGGNNAMPNPGLANFGNFLNHQTVSQQSGAPTSHHAPNPFQQHFSFGPHPMQTGIANPMYQPPNNDPFAGLFDINPLAMDLTFPKIEGGLHAQQDMAPANPLFLSSNPIKEDDEVTISARDSVTGEDK</sequence>
<protein>
    <submittedName>
        <fullName evidence="2">Uncharacterized protein</fullName>
    </submittedName>
</protein>
<feature type="region of interest" description="Disordered" evidence="1">
    <location>
        <begin position="317"/>
        <end position="349"/>
    </location>
</feature>
<name>A0A9Q8PHG5_PASFU</name>
<feature type="region of interest" description="Disordered" evidence="1">
    <location>
        <begin position="81"/>
        <end position="123"/>
    </location>
</feature>
<feature type="compositionally biased region" description="Polar residues" evidence="1">
    <location>
        <begin position="102"/>
        <end position="115"/>
    </location>
</feature>
<keyword evidence="3" id="KW-1185">Reference proteome</keyword>
<evidence type="ECO:0000256" key="1">
    <source>
        <dbReference type="SAM" id="MobiDB-lite"/>
    </source>
</evidence>
<dbReference type="Proteomes" id="UP000756132">
    <property type="component" value="Chromosome 10"/>
</dbReference>
<dbReference type="KEGG" id="ffu:CLAFUR5_12229"/>
<feature type="compositionally biased region" description="Acidic residues" evidence="1">
    <location>
        <begin position="241"/>
        <end position="252"/>
    </location>
</feature>
<dbReference type="OrthoDB" id="5428259at2759"/>
<feature type="region of interest" description="Disordered" evidence="1">
    <location>
        <begin position="574"/>
        <end position="603"/>
    </location>
</feature>
<dbReference type="EMBL" id="CP090172">
    <property type="protein sequence ID" value="UJO22533.1"/>
    <property type="molecule type" value="Genomic_DNA"/>
</dbReference>
<gene>
    <name evidence="2" type="ORF">CLAFUR5_12229</name>
</gene>
<feature type="compositionally biased region" description="Basic residues" evidence="1">
    <location>
        <begin position="222"/>
        <end position="231"/>
    </location>
</feature>
<feature type="region of interest" description="Disordered" evidence="1">
    <location>
        <begin position="186"/>
        <end position="257"/>
    </location>
</feature>
<proteinExistence type="predicted"/>
<dbReference type="RefSeq" id="XP_047766899.1">
    <property type="nucleotide sequence ID" value="XM_047911377.1"/>
</dbReference>
<organism evidence="2 3">
    <name type="scientific">Passalora fulva</name>
    <name type="common">Tomato leaf mold</name>
    <name type="synonym">Cladosporium fulvum</name>
    <dbReference type="NCBI Taxonomy" id="5499"/>
    <lineage>
        <taxon>Eukaryota</taxon>
        <taxon>Fungi</taxon>
        <taxon>Dikarya</taxon>
        <taxon>Ascomycota</taxon>
        <taxon>Pezizomycotina</taxon>
        <taxon>Dothideomycetes</taxon>
        <taxon>Dothideomycetidae</taxon>
        <taxon>Mycosphaerellales</taxon>
        <taxon>Mycosphaerellaceae</taxon>
        <taxon>Fulvia</taxon>
    </lineage>
</organism>
<reference evidence="2" key="2">
    <citation type="journal article" date="2022" name="Microb. Genom.">
        <title>A chromosome-scale genome assembly of the tomato pathogen Cladosporium fulvum reveals a compartmentalized genome architecture and the presence of a dispensable chromosome.</title>
        <authorList>
            <person name="Zaccaron A.Z."/>
            <person name="Chen L.H."/>
            <person name="Samaras A."/>
            <person name="Stergiopoulos I."/>
        </authorList>
    </citation>
    <scope>NUCLEOTIDE SEQUENCE</scope>
    <source>
        <strain evidence="2">Race5_Kim</strain>
    </source>
</reference>
<evidence type="ECO:0000313" key="3">
    <source>
        <dbReference type="Proteomes" id="UP000756132"/>
    </source>
</evidence>
<dbReference type="AlphaFoldDB" id="A0A9Q8PHG5"/>
<reference evidence="2" key="1">
    <citation type="submission" date="2021-12" db="EMBL/GenBank/DDBJ databases">
        <authorList>
            <person name="Zaccaron A."/>
            <person name="Stergiopoulos I."/>
        </authorList>
    </citation>
    <scope>NUCLEOTIDE SEQUENCE</scope>
    <source>
        <strain evidence="2">Race5_Kim</strain>
    </source>
</reference>
<dbReference type="OMA" id="HCNICPK"/>
<accession>A0A9Q8PHG5</accession>
<feature type="compositionally biased region" description="Acidic residues" evidence="1">
    <location>
        <begin position="203"/>
        <end position="215"/>
    </location>
</feature>
<feature type="compositionally biased region" description="Acidic residues" evidence="1">
    <location>
        <begin position="326"/>
        <end position="337"/>
    </location>
</feature>
<evidence type="ECO:0000313" key="2">
    <source>
        <dbReference type="EMBL" id="UJO22533.1"/>
    </source>
</evidence>